<keyword evidence="3" id="KW-1185">Reference proteome</keyword>
<dbReference type="RefSeq" id="WP_038251173.1">
    <property type="nucleotide sequence ID" value="NZ_CCYO01000007.1"/>
</dbReference>
<organism evidence="2 3">
    <name type="scientific">Yersinia ruckeri</name>
    <dbReference type="NCBI Taxonomy" id="29486"/>
    <lineage>
        <taxon>Bacteria</taxon>
        <taxon>Pseudomonadati</taxon>
        <taxon>Pseudomonadota</taxon>
        <taxon>Gammaproteobacteria</taxon>
        <taxon>Enterobacterales</taxon>
        <taxon>Yersiniaceae</taxon>
        <taxon>Yersinia</taxon>
    </lineage>
</organism>
<dbReference type="EMBL" id="UHJG01000001">
    <property type="protein sequence ID" value="SUQ01355.1"/>
    <property type="molecule type" value="Genomic_DNA"/>
</dbReference>
<dbReference type="GeneID" id="66880616"/>
<evidence type="ECO:0000313" key="3">
    <source>
        <dbReference type="Proteomes" id="UP000255169"/>
    </source>
</evidence>
<keyword evidence="1" id="KW-0812">Transmembrane</keyword>
<dbReference type="Proteomes" id="UP000255169">
    <property type="component" value="Unassembled WGS sequence"/>
</dbReference>
<gene>
    <name evidence="2" type="ORF">NCTC10476_02706</name>
</gene>
<feature type="transmembrane region" description="Helical" evidence="1">
    <location>
        <begin position="37"/>
        <end position="61"/>
    </location>
</feature>
<evidence type="ECO:0000313" key="2">
    <source>
        <dbReference type="EMBL" id="SUQ01355.1"/>
    </source>
</evidence>
<keyword evidence="1" id="KW-0472">Membrane</keyword>
<name>A0A380QRP8_YERRU</name>
<sequence>MNIINILNSRKVKVALAVMITLMLLVTVAVSEHGISILSLITAVFWGIVSWLILSLVFRILSHYLVTQSKGTVTRKSGRGSTDAHQED</sequence>
<feature type="transmembrane region" description="Helical" evidence="1">
    <location>
        <begin position="12"/>
        <end position="31"/>
    </location>
</feature>
<keyword evidence="1" id="KW-1133">Transmembrane helix</keyword>
<reference evidence="2 3" key="1">
    <citation type="submission" date="2018-06" db="EMBL/GenBank/DDBJ databases">
        <authorList>
            <consortium name="Pathogen Informatics"/>
            <person name="Doyle S."/>
        </authorList>
    </citation>
    <scope>NUCLEOTIDE SEQUENCE [LARGE SCALE GENOMIC DNA]</scope>
    <source>
        <strain evidence="2 3">NCTC10476</strain>
    </source>
</reference>
<accession>A0A380QRP8</accession>
<protein>
    <submittedName>
        <fullName evidence="2">Uncharacterized protein</fullName>
    </submittedName>
</protein>
<dbReference type="AlphaFoldDB" id="A0A380QRP8"/>
<evidence type="ECO:0000256" key="1">
    <source>
        <dbReference type="SAM" id="Phobius"/>
    </source>
</evidence>
<proteinExistence type="predicted"/>